<feature type="compositionally biased region" description="Polar residues" evidence="2">
    <location>
        <begin position="1"/>
        <end position="15"/>
    </location>
</feature>
<dbReference type="Proteomes" id="UP000467700">
    <property type="component" value="Unassembled WGS sequence"/>
</dbReference>
<feature type="region of interest" description="Disordered" evidence="2">
    <location>
        <begin position="1"/>
        <end position="31"/>
    </location>
</feature>
<accession>A0A8S0X932</accession>
<proteinExistence type="predicted"/>
<dbReference type="Gene3D" id="1.20.5.1160">
    <property type="entry name" value="Vasodilator-stimulated phosphoprotein"/>
    <property type="match status" value="1"/>
</dbReference>
<feature type="coiled-coil region" evidence="1">
    <location>
        <begin position="150"/>
        <end position="191"/>
    </location>
</feature>
<feature type="compositionally biased region" description="Basic and acidic residues" evidence="2">
    <location>
        <begin position="568"/>
        <end position="592"/>
    </location>
</feature>
<feature type="region of interest" description="Disordered" evidence="2">
    <location>
        <begin position="563"/>
        <end position="592"/>
    </location>
</feature>
<protein>
    <submittedName>
        <fullName evidence="3">Uncharacterized protein</fullName>
    </submittedName>
</protein>
<dbReference type="EMBL" id="CACVBS010000098">
    <property type="protein sequence ID" value="CAA7270852.1"/>
    <property type="molecule type" value="Genomic_DNA"/>
</dbReference>
<evidence type="ECO:0000313" key="4">
    <source>
        <dbReference type="Proteomes" id="UP000467700"/>
    </source>
</evidence>
<dbReference type="OrthoDB" id="6108017at2759"/>
<organism evidence="3 4">
    <name type="scientific">Cyclocybe aegerita</name>
    <name type="common">Black poplar mushroom</name>
    <name type="synonym">Agrocybe aegerita</name>
    <dbReference type="NCBI Taxonomy" id="1973307"/>
    <lineage>
        <taxon>Eukaryota</taxon>
        <taxon>Fungi</taxon>
        <taxon>Dikarya</taxon>
        <taxon>Basidiomycota</taxon>
        <taxon>Agaricomycotina</taxon>
        <taxon>Agaricomycetes</taxon>
        <taxon>Agaricomycetidae</taxon>
        <taxon>Agaricales</taxon>
        <taxon>Agaricineae</taxon>
        <taxon>Bolbitiaceae</taxon>
        <taxon>Cyclocybe</taxon>
    </lineage>
</organism>
<evidence type="ECO:0000313" key="3">
    <source>
        <dbReference type="EMBL" id="CAA7270852.1"/>
    </source>
</evidence>
<keyword evidence="4" id="KW-1185">Reference proteome</keyword>
<evidence type="ECO:0000256" key="1">
    <source>
        <dbReference type="SAM" id="Coils"/>
    </source>
</evidence>
<evidence type="ECO:0000256" key="2">
    <source>
        <dbReference type="SAM" id="MobiDB-lite"/>
    </source>
</evidence>
<sequence>MSAPSTPKKNPNAHLTNARAEPPRASEKQVAQLKQQVQLLEIQMVASDRVRRHLEASIRELTTELEKADGSKQFLEQYKARLMKENTMLSALLKEEAEARRTAEAAQADGVQAMWNKFQKTITEERENYSRLEESKRAVLIQQKTMQKELDDRETKLRDLTISKKQLQQQLDKAKEQNEILKTEASNTKRQLQTRIQEDEVAKVASSNAQSEFRIAVQALKANEEVLQKRYEAAEIERVKAAGAEHQVHRQLEEMERTCKKNVDDLTKALKNAERQIKLLKKEGRESSETNILHQRLASNLEDEREQYQKDLEERDFTLDQTRKKYQAELAQLTEELQSQRDNLSRIREENRKIRSDYDELQLRYDDEVYNSGGWRKERERMETKIKDLERAYEGSTGAQAEQQAQIVGLHSQVLELRGVLNDTEANRLLLLNARRALQAELDTIKMDSADSKKLSSDAEFQTLQLKKQDLERSLEEQEDRVLNANERVKKAEAVANEWMIELDKMRVENSSLERLNASLEKQIKELNVRIVDLETRSYALSPSRTGSTPRRLDSRIEELTNQLQQTSKDRRESLRLNRDGKSQLLDDDRNRSKLESYEVQVQNMRQAMDVMVSDGGRVLSLERELERLHGRLERTPAASASPRK</sequence>
<name>A0A8S0X932_CYCAE</name>
<comment type="caution">
    <text evidence="3">The sequence shown here is derived from an EMBL/GenBank/DDBJ whole genome shotgun (WGS) entry which is preliminary data.</text>
</comment>
<dbReference type="AlphaFoldDB" id="A0A8S0X932"/>
<keyword evidence="1" id="KW-0175">Coiled coil</keyword>
<feature type="coiled-coil region" evidence="1">
    <location>
        <begin position="217"/>
        <end position="399"/>
    </location>
</feature>
<gene>
    <name evidence="3" type="ORF">AAE3_LOCUS13095</name>
</gene>
<reference evidence="3 4" key="1">
    <citation type="submission" date="2020-01" db="EMBL/GenBank/DDBJ databases">
        <authorList>
            <person name="Gupta K D."/>
        </authorList>
    </citation>
    <scope>NUCLEOTIDE SEQUENCE [LARGE SCALE GENOMIC DNA]</scope>
</reference>
<feature type="coiled-coil region" evidence="1">
    <location>
        <begin position="51"/>
        <end position="109"/>
    </location>
</feature>